<dbReference type="CDD" id="cd17923">
    <property type="entry name" value="DEXHc_Hrq1-like"/>
    <property type="match status" value="1"/>
</dbReference>
<sequence>MSEVSVPARLLERLRQARTGDALRHVRRIPPRPGRVGEWPAWTPVELREALAATGVAEPWTHQVAAAEAAHRGEHVVVATGTASGKTLAYQLPTLSALLEDESACALYLSPTKALAADQMRSLGELGLTSVVAAVYDGDTPYEQREWLRRHARMLLSNPDMVHHGMLPRHERWGRFLRRLKYVIVDECHTYRGVFGSHVALLLRRLRRVAAIYGADPVFLLASATTGDPAYTASRLVGAPVTAVTDDGSPRAGTTFALWEPPMLPDITGEGGAPVRKSTLSETSDLLTDLVVSGTRTVAFVGSRRGAEFVAQMTRRGLSDVDPDLPDRVAAYRAGYLREERRELEERLREGDILGLAATNALELGVDIAGLDAVVLAGYPGTLASVWQQAGRAGRAGREALAVLVARDDPLDTYLVHHPEAIFDRPVEATVLDPANPYVLAPHLARAATEAHLTEEDVELFGGEPARRALEFLVADGLLRRRRAGWFWTRHDRPDVSLRGTGGEPVAVVETETGQLLGTVDAASAPFLTHPGAVYPHQGRTYLVDALDLDDAVAMVTPANPDWTTHPRDVTDLEVLSVTRRVDAGPVAAYLGEVDVTGQVTSYQRRRLPSGQIIDETPLDLPARSLRTVAVWWTIAPSALIDAGLAKPDFPGSLHAAEHAAIGLLPLVATCDRWDVGGLSTALHPDTGTPTIFVYDGHPGGAGFAERGFEAVRAWLTATRDAIRACECSSGCPSCVQSPKCGNGNEPLDKPGALVVLGVLLRSLPA</sequence>
<dbReference type="Proteomes" id="UP001165079">
    <property type="component" value="Unassembled WGS sequence"/>
</dbReference>
<keyword evidence="6" id="KW-1185">Reference proteome</keyword>
<dbReference type="EMBL" id="BSTX01000004">
    <property type="protein sequence ID" value="GLZ80458.1"/>
    <property type="molecule type" value="Genomic_DNA"/>
</dbReference>
<dbReference type="InterPro" id="IPR027417">
    <property type="entry name" value="P-loop_NTPase"/>
</dbReference>
<protein>
    <submittedName>
        <fullName evidence="5">Helicase</fullName>
    </submittedName>
</protein>
<feature type="domain" description="Helicase C-terminal" evidence="4">
    <location>
        <begin position="286"/>
        <end position="438"/>
    </location>
</feature>
<dbReference type="Pfam" id="PF09369">
    <property type="entry name" value="MZB"/>
    <property type="match status" value="1"/>
</dbReference>
<feature type="domain" description="Helicase ATP-binding" evidence="3">
    <location>
        <begin position="67"/>
        <end position="244"/>
    </location>
</feature>
<evidence type="ECO:0000259" key="4">
    <source>
        <dbReference type="PROSITE" id="PS51194"/>
    </source>
</evidence>
<dbReference type="PANTHER" id="PTHR47957:SF3">
    <property type="entry name" value="ATP-DEPENDENT HELICASE HRQ1"/>
    <property type="match status" value="1"/>
</dbReference>
<dbReference type="InterPro" id="IPR011545">
    <property type="entry name" value="DEAD/DEAH_box_helicase_dom"/>
</dbReference>
<dbReference type="InterPro" id="IPR014001">
    <property type="entry name" value="Helicase_ATP-bd"/>
</dbReference>
<reference evidence="5" key="1">
    <citation type="submission" date="2023-03" db="EMBL/GenBank/DDBJ databases">
        <title>Actinorhabdospora filicis NBRC 111898.</title>
        <authorList>
            <person name="Ichikawa N."/>
            <person name="Sato H."/>
            <person name="Tonouchi N."/>
        </authorList>
    </citation>
    <scope>NUCLEOTIDE SEQUENCE</scope>
    <source>
        <strain evidence="5">NBRC 111898</strain>
    </source>
</reference>
<dbReference type="SMART" id="SM00487">
    <property type="entry name" value="DEXDc"/>
    <property type="match status" value="1"/>
</dbReference>
<proteinExistence type="predicted"/>
<keyword evidence="1" id="KW-0547">Nucleotide-binding</keyword>
<evidence type="ECO:0000313" key="5">
    <source>
        <dbReference type="EMBL" id="GLZ80458.1"/>
    </source>
</evidence>
<dbReference type="AlphaFoldDB" id="A0A9W6SQW3"/>
<dbReference type="GO" id="GO:0043138">
    <property type="term" value="F:3'-5' DNA helicase activity"/>
    <property type="evidence" value="ECO:0007669"/>
    <property type="project" value="TreeGrafter"/>
</dbReference>
<organism evidence="5 6">
    <name type="scientific">Actinorhabdospora filicis</name>
    <dbReference type="NCBI Taxonomy" id="1785913"/>
    <lineage>
        <taxon>Bacteria</taxon>
        <taxon>Bacillati</taxon>
        <taxon>Actinomycetota</taxon>
        <taxon>Actinomycetes</taxon>
        <taxon>Micromonosporales</taxon>
        <taxon>Micromonosporaceae</taxon>
        <taxon>Actinorhabdospora</taxon>
    </lineage>
</organism>
<dbReference type="Pfam" id="PF00271">
    <property type="entry name" value="Helicase_C"/>
    <property type="match status" value="1"/>
</dbReference>
<dbReference type="InterPro" id="IPR018973">
    <property type="entry name" value="MZB"/>
</dbReference>
<name>A0A9W6SQW3_9ACTN</name>
<evidence type="ECO:0000313" key="6">
    <source>
        <dbReference type="Proteomes" id="UP001165079"/>
    </source>
</evidence>
<evidence type="ECO:0000256" key="1">
    <source>
        <dbReference type="ARBA" id="ARBA00022741"/>
    </source>
</evidence>
<keyword evidence="5" id="KW-0378">Hydrolase</keyword>
<dbReference type="PANTHER" id="PTHR47957">
    <property type="entry name" value="ATP-DEPENDENT HELICASE HRQ1"/>
    <property type="match status" value="1"/>
</dbReference>
<keyword evidence="2" id="KW-0067">ATP-binding</keyword>
<dbReference type="Pfam" id="PF22982">
    <property type="entry name" value="WHD_HRQ1"/>
    <property type="match status" value="1"/>
</dbReference>
<dbReference type="SMART" id="SM00490">
    <property type="entry name" value="HELICc"/>
    <property type="match status" value="1"/>
</dbReference>
<dbReference type="NCBIfam" id="TIGR03817">
    <property type="entry name" value="DECH_helic"/>
    <property type="match status" value="1"/>
</dbReference>
<gene>
    <name evidence="5" type="ORF">Afil01_52650</name>
</gene>
<keyword evidence="5" id="KW-0347">Helicase</keyword>
<dbReference type="Pfam" id="PF00270">
    <property type="entry name" value="DEAD"/>
    <property type="match status" value="1"/>
</dbReference>
<dbReference type="SUPFAM" id="SSF52540">
    <property type="entry name" value="P-loop containing nucleoside triphosphate hydrolases"/>
    <property type="match status" value="1"/>
</dbReference>
<dbReference type="CDD" id="cd18797">
    <property type="entry name" value="SF2_C_Hrq"/>
    <property type="match status" value="1"/>
</dbReference>
<dbReference type="Gene3D" id="3.40.50.300">
    <property type="entry name" value="P-loop containing nucleotide triphosphate hydrolases"/>
    <property type="match status" value="2"/>
</dbReference>
<dbReference type="PROSITE" id="PS51192">
    <property type="entry name" value="HELICASE_ATP_BIND_1"/>
    <property type="match status" value="1"/>
</dbReference>
<dbReference type="InterPro" id="IPR055227">
    <property type="entry name" value="HRQ1_WHD"/>
</dbReference>
<dbReference type="GO" id="GO:0005524">
    <property type="term" value="F:ATP binding"/>
    <property type="evidence" value="ECO:0007669"/>
    <property type="project" value="UniProtKB-KW"/>
</dbReference>
<dbReference type="InterPro" id="IPR022307">
    <property type="entry name" value="Helicase_put_actinobac"/>
</dbReference>
<dbReference type="PROSITE" id="PS51194">
    <property type="entry name" value="HELICASE_CTER"/>
    <property type="match status" value="1"/>
</dbReference>
<dbReference type="RefSeq" id="WP_285665636.1">
    <property type="nucleotide sequence ID" value="NZ_BSTX01000004.1"/>
</dbReference>
<dbReference type="GO" id="GO:0036297">
    <property type="term" value="P:interstrand cross-link repair"/>
    <property type="evidence" value="ECO:0007669"/>
    <property type="project" value="TreeGrafter"/>
</dbReference>
<evidence type="ECO:0000259" key="3">
    <source>
        <dbReference type="PROSITE" id="PS51192"/>
    </source>
</evidence>
<comment type="caution">
    <text evidence="5">The sequence shown here is derived from an EMBL/GenBank/DDBJ whole genome shotgun (WGS) entry which is preliminary data.</text>
</comment>
<dbReference type="GO" id="GO:0003676">
    <property type="term" value="F:nucleic acid binding"/>
    <property type="evidence" value="ECO:0007669"/>
    <property type="project" value="InterPro"/>
</dbReference>
<dbReference type="InterPro" id="IPR001650">
    <property type="entry name" value="Helicase_C-like"/>
</dbReference>
<accession>A0A9W6SQW3</accession>
<dbReference type="GO" id="GO:0006289">
    <property type="term" value="P:nucleotide-excision repair"/>
    <property type="evidence" value="ECO:0007669"/>
    <property type="project" value="TreeGrafter"/>
</dbReference>
<evidence type="ECO:0000256" key="2">
    <source>
        <dbReference type="ARBA" id="ARBA00022840"/>
    </source>
</evidence>